<dbReference type="Proteomes" id="UP000199152">
    <property type="component" value="Unassembled WGS sequence"/>
</dbReference>
<dbReference type="STRING" id="504800.SAMN04488085_102409"/>
<organism evidence="1 2">
    <name type="scientific">Geodermatophilus ruber</name>
    <dbReference type="NCBI Taxonomy" id="504800"/>
    <lineage>
        <taxon>Bacteria</taxon>
        <taxon>Bacillati</taxon>
        <taxon>Actinomycetota</taxon>
        <taxon>Actinomycetes</taxon>
        <taxon>Geodermatophilales</taxon>
        <taxon>Geodermatophilaceae</taxon>
        <taxon>Geodermatophilus</taxon>
    </lineage>
</organism>
<dbReference type="AlphaFoldDB" id="A0A1I4AW66"/>
<keyword evidence="2" id="KW-1185">Reference proteome</keyword>
<proteinExistence type="predicted"/>
<dbReference type="RefSeq" id="WP_143087080.1">
    <property type="nucleotide sequence ID" value="NZ_FOSW01000002.1"/>
</dbReference>
<protein>
    <submittedName>
        <fullName evidence="1">Uncharacterized protein</fullName>
    </submittedName>
</protein>
<evidence type="ECO:0000313" key="2">
    <source>
        <dbReference type="Proteomes" id="UP000199152"/>
    </source>
</evidence>
<evidence type="ECO:0000313" key="1">
    <source>
        <dbReference type="EMBL" id="SFK60167.1"/>
    </source>
</evidence>
<reference evidence="1 2" key="1">
    <citation type="submission" date="2016-10" db="EMBL/GenBank/DDBJ databases">
        <authorList>
            <person name="de Groot N.N."/>
        </authorList>
    </citation>
    <scope>NUCLEOTIDE SEQUENCE [LARGE SCALE GENOMIC DNA]</scope>
    <source>
        <strain evidence="1 2">DSM 45317</strain>
    </source>
</reference>
<dbReference type="InParanoid" id="A0A1I4AW66"/>
<gene>
    <name evidence="1" type="ORF">SAMN04488085_102409</name>
</gene>
<dbReference type="Pfam" id="PF19730">
    <property type="entry name" value="DUF6221"/>
    <property type="match status" value="1"/>
</dbReference>
<dbReference type="OrthoDB" id="4290974at2"/>
<accession>A0A1I4AW66</accession>
<dbReference type="EMBL" id="FOSW01000002">
    <property type="protein sequence ID" value="SFK60167.1"/>
    <property type="molecule type" value="Genomic_DNA"/>
</dbReference>
<dbReference type="InterPro" id="IPR046193">
    <property type="entry name" value="DUF6221"/>
</dbReference>
<sequence length="106" mass="12214">MTAGSTDRHADLPLRNDDLVEFLLARFDEDEEAARFVQLSPAPTNQALVSHVLRDAEAKRQLVEYFRDLEQRGQRGATMEHALRLIGQTYADHPHYRDEWRPVPSS</sequence>
<name>A0A1I4AW66_9ACTN</name>